<dbReference type="InterPro" id="IPR000551">
    <property type="entry name" value="MerR-type_HTH_dom"/>
</dbReference>
<dbReference type="GO" id="GO:0003700">
    <property type="term" value="F:DNA-binding transcription factor activity"/>
    <property type="evidence" value="ECO:0007669"/>
    <property type="project" value="InterPro"/>
</dbReference>
<dbReference type="PANTHER" id="PTHR30204:SF69">
    <property type="entry name" value="MERR-FAMILY TRANSCRIPTIONAL REGULATOR"/>
    <property type="match status" value="1"/>
</dbReference>
<keyword evidence="2" id="KW-0805">Transcription regulation</keyword>
<proteinExistence type="predicted"/>
<dbReference type="PRINTS" id="PR00040">
    <property type="entry name" value="HTHMERR"/>
</dbReference>
<dbReference type="Pfam" id="PF13411">
    <property type="entry name" value="MerR_1"/>
    <property type="match status" value="1"/>
</dbReference>
<dbReference type="InterPro" id="IPR047057">
    <property type="entry name" value="MerR_fam"/>
</dbReference>
<sequence>MLTVTQLARECKISRTTILYYERAGLLFPAHRAGNGYRWYGEKQVSRLKSILAYRSFGLPIQEISSLLDRQGDQIQEQTLRDQFNALEREIEALRSQQKAILTALEEPNLLETNSMNKTQWVEIMKHSGFNEEDMANWHRQFERMQPDAHQEFLESLNISCDEIAEIRKNSR</sequence>
<dbReference type="InterPro" id="IPR009061">
    <property type="entry name" value="DNA-bd_dom_put_sf"/>
</dbReference>
<dbReference type="AlphaFoldDB" id="A0A3G4VJY5"/>
<evidence type="ECO:0000313" key="5">
    <source>
        <dbReference type="EMBL" id="AYV24308.1"/>
    </source>
</evidence>
<evidence type="ECO:0000256" key="2">
    <source>
        <dbReference type="ARBA" id="ARBA00023015"/>
    </source>
</evidence>
<keyword evidence="3" id="KW-0238">DNA-binding</keyword>
<evidence type="ECO:0000313" key="6">
    <source>
        <dbReference type="Proteomes" id="UP000279760"/>
    </source>
</evidence>
<accession>A0A3G4VJY5</accession>
<reference evidence="5 6" key="1">
    <citation type="submission" date="2018-11" db="EMBL/GenBank/DDBJ databases">
        <title>Complete Genome Sequence of Vbrio mediterranei 117-T6: a Potential Pathogen Bacteria Isolated from the Conchocelis of Pyropia.</title>
        <authorList>
            <person name="Liu Q."/>
        </authorList>
    </citation>
    <scope>NUCLEOTIDE SEQUENCE [LARGE SCALE GENOMIC DNA]</scope>
    <source>
        <strain evidence="5 6">117-T6</strain>
    </source>
</reference>
<dbReference type="GO" id="GO:0003677">
    <property type="term" value="F:DNA binding"/>
    <property type="evidence" value="ECO:0007669"/>
    <property type="project" value="UniProtKB-KW"/>
</dbReference>
<dbReference type="EMBL" id="CP033578">
    <property type="protein sequence ID" value="AYV24308.1"/>
    <property type="molecule type" value="Genomic_DNA"/>
</dbReference>
<keyword evidence="1" id="KW-0678">Repressor</keyword>
<evidence type="ECO:0000256" key="4">
    <source>
        <dbReference type="ARBA" id="ARBA00023163"/>
    </source>
</evidence>
<dbReference type="SUPFAM" id="SSF46955">
    <property type="entry name" value="Putative DNA-binding domain"/>
    <property type="match status" value="1"/>
</dbReference>
<evidence type="ECO:0000256" key="1">
    <source>
        <dbReference type="ARBA" id="ARBA00022491"/>
    </source>
</evidence>
<protein>
    <submittedName>
        <fullName evidence="5">MerR family transcriptional regulator</fullName>
    </submittedName>
</protein>
<dbReference type="PANTHER" id="PTHR30204">
    <property type="entry name" value="REDOX-CYCLING DRUG-SENSING TRANSCRIPTIONAL ACTIVATOR SOXR"/>
    <property type="match status" value="1"/>
</dbReference>
<dbReference type="Proteomes" id="UP000279760">
    <property type="component" value="Chromosome 2"/>
</dbReference>
<dbReference type="SMART" id="SM00422">
    <property type="entry name" value="HTH_MERR"/>
    <property type="match status" value="1"/>
</dbReference>
<dbReference type="PROSITE" id="PS50937">
    <property type="entry name" value="HTH_MERR_2"/>
    <property type="match status" value="1"/>
</dbReference>
<organism evidence="5 6">
    <name type="scientific">Vibrio mediterranei</name>
    <dbReference type="NCBI Taxonomy" id="689"/>
    <lineage>
        <taxon>Bacteria</taxon>
        <taxon>Pseudomonadati</taxon>
        <taxon>Pseudomonadota</taxon>
        <taxon>Gammaproteobacteria</taxon>
        <taxon>Vibrionales</taxon>
        <taxon>Vibrionaceae</taxon>
        <taxon>Vibrio</taxon>
    </lineage>
</organism>
<gene>
    <name evidence="5" type="ORF">ECB94_23925</name>
</gene>
<evidence type="ECO:0000256" key="3">
    <source>
        <dbReference type="ARBA" id="ARBA00023125"/>
    </source>
</evidence>
<name>A0A3G4VJY5_9VIBR</name>
<dbReference type="RefSeq" id="WP_006069014.1">
    <property type="nucleotide sequence ID" value="NZ_CP033578.1"/>
</dbReference>
<dbReference type="GeneID" id="64088452"/>
<dbReference type="Gene3D" id="1.10.1660.10">
    <property type="match status" value="1"/>
</dbReference>
<keyword evidence="4" id="KW-0804">Transcription</keyword>